<dbReference type="EMBL" id="CP124543">
    <property type="protein sequence ID" value="WGV26589.1"/>
    <property type="molecule type" value="Genomic_DNA"/>
</dbReference>
<feature type="transmembrane region" description="Helical" evidence="6">
    <location>
        <begin position="31"/>
        <end position="52"/>
    </location>
</feature>
<dbReference type="KEGG" id="hbq:QI031_03500"/>
<feature type="transmembrane region" description="Helical" evidence="6">
    <location>
        <begin position="265"/>
        <end position="287"/>
    </location>
</feature>
<dbReference type="CDD" id="cd06581">
    <property type="entry name" value="TM_PBP1_LivM_like"/>
    <property type="match status" value="1"/>
</dbReference>
<evidence type="ECO:0000256" key="4">
    <source>
        <dbReference type="ARBA" id="ARBA00022989"/>
    </source>
</evidence>
<feature type="transmembrane region" description="Helical" evidence="6">
    <location>
        <begin position="344"/>
        <end position="361"/>
    </location>
</feature>
<keyword evidence="3 6" id="KW-0812">Transmembrane</keyword>
<evidence type="ECO:0000256" key="6">
    <source>
        <dbReference type="SAM" id="Phobius"/>
    </source>
</evidence>
<feature type="transmembrane region" description="Helical" evidence="6">
    <location>
        <begin position="6"/>
        <end position="24"/>
    </location>
</feature>
<dbReference type="PANTHER" id="PTHR30482">
    <property type="entry name" value="HIGH-AFFINITY BRANCHED-CHAIN AMINO ACID TRANSPORT SYSTEM PERMEASE"/>
    <property type="match status" value="1"/>
</dbReference>
<dbReference type="InterPro" id="IPR001851">
    <property type="entry name" value="ABC_transp_permease"/>
</dbReference>
<reference evidence="7 8" key="1">
    <citation type="journal article" date="2023" name="Limnol Oceanogr Lett">
        <title>Environmental adaptations by the intertidal Antarctic cyanobacterium Halotia branconii CENA392 as revealed using long-read genome sequencing.</title>
        <authorList>
            <person name="Dextro R.B."/>
            <person name="Delbaje E."/>
            <person name="Freitas P.N.N."/>
            <person name="Geraldes V."/>
            <person name="Pinto E."/>
            <person name="Long P.F."/>
            <person name="Fiore M.F."/>
        </authorList>
    </citation>
    <scope>NUCLEOTIDE SEQUENCE [LARGE SCALE GENOMIC DNA]</scope>
    <source>
        <strain evidence="7 8">CENA392</strain>
    </source>
</reference>
<protein>
    <submittedName>
        <fullName evidence="7">Branched-chain amino acid ABC transporter permease</fullName>
    </submittedName>
</protein>
<keyword evidence="5 6" id="KW-0472">Membrane</keyword>
<keyword evidence="4 6" id="KW-1133">Transmembrane helix</keyword>
<keyword evidence="2" id="KW-1003">Cell membrane</keyword>
<evidence type="ECO:0000256" key="5">
    <source>
        <dbReference type="ARBA" id="ARBA00023136"/>
    </source>
</evidence>
<evidence type="ECO:0000256" key="2">
    <source>
        <dbReference type="ARBA" id="ARBA00022475"/>
    </source>
</evidence>
<dbReference type="RefSeq" id="WP_281483836.1">
    <property type="nucleotide sequence ID" value="NZ_CP124543.1"/>
</dbReference>
<evidence type="ECO:0000256" key="1">
    <source>
        <dbReference type="ARBA" id="ARBA00004651"/>
    </source>
</evidence>
<dbReference type="PANTHER" id="PTHR30482:SF10">
    <property type="entry name" value="HIGH-AFFINITY BRANCHED-CHAIN AMINO ACID TRANSPORT PROTEIN BRAE"/>
    <property type="match status" value="1"/>
</dbReference>
<comment type="subcellular location">
    <subcellularLocation>
        <location evidence="1">Cell membrane</location>
        <topology evidence="1">Multi-pass membrane protein</topology>
    </subcellularLocation>
</comment>
<feature type="transmembrane region" description="Helical" evidence="6">
    <location>
        <begin position="133"/>
        <end position="158"/>
    </location>
</feature>
<proteinExistence type="predicted"/>
<organism evidence="7 8">
    <name type="scientific">Halotia branconii CENA392</name>
    <dbReference type="NCBI Taxonomy" id="1539056"/>
    <lineage>
        <taxon>Bacteria</taxon>
        <taxon>Bacillati</taxon>
        <taxon>Cyanobacteriota</taxon>
        <taxon>Cyanophyceae</taxon>
        <taxon>Nostocales</taxon>
        <taxon>Nodulariaceae</taxon>
        <taxon>Halotia</taxon>
    </lineage>
</organism>
<evidence type="ECO:0000313" key="7">
    <source>
        <dbReference type="EMBL" id="WGV26589.1"/>
    </source>
</evidence>
<keyword evidence="8" id="KW-1185">Reference proteome</keyword>
<evidence type="ECO:0000313" key="8">
    <source>
        <dbReference type="Proteomes" id="UP001223520"/>
    </source>
</evidence>
<sequence length="377" mass="41441">MTDYLIFLAISTAIFALFGLGLNLQWGFTGLINFGHIAFMTLGAYTTVLLSFKGVPLFISAVIGAIVAALLGLIIGFATLRLREDYLAIVTIGTGELIRLVVNNQELPVGDIWISGAFGVQSYRIPLSTEPNLFFRLGMIGLLTLLVVVTLLALWRWIRTAQKSLVADFAHKISSKQELATRLGVGIVFALLTIAIYISGVIGLYNYNPKAGLMLLALLTLAFVFWRLEVLVRSPWGRVLKAIREDEEIPKAMGKNVFWYKMQSLMLGGAIAGVAGAFFAWQLSAIYPDNFQPQLTFDAWIMVTLGGSGNNIGTILGAVIYFAYDALTREVLPKFVPLDEARLGAFRIMVIGLILMVLMIWRPQGILGKKEELTLGK</sequence>
<name>A0AAJ6NU83_9CYAN</name>
<accession>A0AAJ6NU83</accession>
<feature type="transmembrane region" description="Helical" evidence="6">
    <location>
        <begin position="179"/>
        <end position="205"/>
    </location>
</feature>
<feature type="transmembrane region" description="Helical" evidence="6">
    <location>
        <begin position="211"/>
        <end position="228"/>
    </location>
</feature>
<feature type="transmembrane region" description="Helical" evidence="6">
    <location>
        <begin position="58"/>
        <end position="79"/>
    </location>
</feature>
<feature type="transmembrane region" description="Helical" evidence="6">
    <location>
        <begin position="299"/>
        <end position="324"/>
    </location>
</feature>
<dbReference type="GO" id="GO:0005886">
    <property type="term" value="C:plasma membrane"/>
    <property type="evidence" value="ECO:0007669"/>
    <property type="project" value="UniProtKB-SubCell"/>
</dbReference>
<dbReference type="GO" id="GO:0015658">
    <property type="term" value="F:branched-chain amino acid transmembrane transporter activity"/>
    <property type="evidence" value="ECO:0007669"/>
    <property type="project" value="InterPro"/>
</dbReference>
<dbReference type="Proteomes" id="UP001223520">
    <property type="component" value="Chromosome"/>
</dbReference>
<gene>
    <name evidence="7" type="ORF">QI031_03500</name>
</gene>
<dbReference type="InterPro" id="IPR043428">
    <property type="entry name" value="LivM-like"/>
</dbReference>
<dbReference type="AlphaFoldDB" id="A0AAJ6NU83"/>
<dbReference type="Pfam" id="PF02653">
    <property type="entry name" value="BPD_transp_2"/>
    <property type="match status" value="2"/>
</dbReference>
<evidence type="ECO:0000256" key="3">
    <source>
        <dbReference type="ARBA" id="ARBA00022692"/>
    </source>
</evidence>